<organism evidence="6 7">
    <name type="scientific">Saccharopolyspora cebuensis</name>
    <dbReference type="NCBI Taxonomy" id="418759"/>
    <lineage>
        <taxon>Bacteria</taxon>
        <taxon>Bacillati</taxon>
        <taxon>Actinomycetota</taxon>
        <taxon>Actinomycetes</taxon>
        <taxon>Pseudonocardiales</taxon>
        <taxon>Pseudonocardiaceae</taxon>
        <taxon>Saccharopolyspora</taxon>
    </lineage>
</organism>
<keyword evidence="3 6" id="KW-0378">Hydrolase</keyword>
<comment type="caution">
    <text evidence="6">The sequence shown here is derived from an EMBL/GenBank/DDBJ whole genome shotgun (WGS) entry which is preliminary data.</text>
</comment>
<dbReference type="InterPro" id="IPR001254">
    <property type="entry name" value="Trypsin_dom"/>
</dbReference>
<accession>A0ABV4CL23</accession>
<dbReference type="InterPro" id="IPR018114">
    <property type="entry name" value="TRYPSIN_HIS"/>
</dbReference>
<reference evidence="6 7" key="1">
    <citation type="submission" date="2024-08" db="EMBL/GenBank/DDBJ databases">
        <title>Genome mining of Saccharopolyspora cebuensis PGLac3 from Nigerian medicinal plant.</title>
        <authorList>
            <person name="Ezeobiora C.E."/>
            <person name="Igbokwe N.H."/>
            <person name="Amin D.H."/>
            <person name="Mendie U.E."/>
        </authorList>
    </citation>
    <scope>NUCLEOTIDE SEQUENCE [LARGE SCALE GENOMIC DNA]</scope>
    <source>
        <strain evidence="6 7">PGLac3</strain>
    </source>
</reference>
<dbReference type="CDD" id="cd00190">
    <property type="entry name" value="Tryp_SPc"/>
    <property type="match status" value="1"/>
</dbReference>
<evidence type="ECO:0000313" key="7">
    <source>
        <dbReference type="Proteomes" id="UP001564626"/>
    </source>
</evidence>
<dbReference type="GO" id="GO:0016787">
    <property type="term" value="F:hydrolase activity"/>
    <property type="evidence" value="ECO:0007669"/>
    <property type="project" value="UniProtKB-KW"/>
</dbReference>
<evidence type="ECO:0000256" key="3">
    <source>
        <dbReference type="RuleBase" id="RU363034"/>
    </source>
</evidence>
<dbReference type="Proteomes" id="UP001564626">
    <property type="component" value="Unassembled WGS sequence"/>
</dbReference>
<dbReference type="PROSITE" id="PS50240">
    <property type="entry name" value="TRYPSIN_DOM"/>
    <property type="match status" value="1"/>
</dbReference>
<comment type="similarity">
    <text evidence="1">Belongs to the peptidase S1 family.</text>
</comment>
<dbReference type="SMART" id="SM00020">
    <property type="entry name" value="Tryp_SPc"/>
    <property type="match status" value="1"/>
</dbReference>
<dbReference type="PANTHER" id="PTHR24276">
    <property type="entry name" value="POLYSERASE-RELATED"/>
    <property type="match status" value="1"/>
</dbReference>
<proteinExistence type="inferred from homology"/>
<evidence type="ECO:0000256" key="2">
    <source>
        <dbReference type="ARBA" id="ARBA00023157"/>
    </source>
</evidence>
<evidence type="ECO:0000259" key="5">
    <source>
        <dbReference type="PROSITE" id="PS50240"/>
    </source>
</evidence>
<protein>
    <submittedName>
        <fullName evidence="6">Trypsin-like serine protease</fullName>
        <ecNumber evidence="6">3.4.21.-</ecNumber>
    </submittedName>
</protein>
<dbReference type="RefSeq" id="WP_345365236.1">
    <property type="nucleotide sequence ID" value="NZ_BAABII010000013.1"/>
</dbReference>
<feature type="chain" id="PRO_5046083139" evidence="4">
    <location>
        <begin position="23"/>
        <end position="291"/>
    </location>
</feature>
<evidence type="ECO:0000256" key="4">
    <source>
        <dbReference type="SAM" id="SignalP"/>
    </source>
</evidence>
<keyword evidence="3" id="KW-0720">Serine protease</keyword>
<dbReference type="PROSITE" id="PS00135">
    <property type="entry name" value="TRYPSIN_SER"/>
    <property type="match status" value="1"/>
</dbReference>
<dbReference type="SUPFAM" id="SSF50494">
    <property type="entry name" value="Trypsin-like serine proteases"/>
    <property type="match status" value="1"/>
</dbReference>
<dbReference type="InterPro" id="IPR043504">
    <property type="entry name" value="Peptidase_S1_PA_chymotrypsin"/>
</dbReference>
<dbReference type="PRINTS" id="PR00722">
    <property type="entry name" value="CHYMOTRYPSIN"/>
</dbReference>
<dbReference type="Gene3D" id="2.40.10.10">
    <property type="entry name" value="Trypsin-like serine proteases"/>
    <property type="match status" value="1"/>
</dbReference>
<dbReference type="PROSITE" id="PS00134">
    <property type="entry name" value="TRYPSIN_HIS"/>
    <property type="match status" value="1"/>
</dbReference>
<keyword evidence="3" id="KW-0645">Protease</keyword>
<sequence length="291" mass="30105">MSRAKTWAMALGATAMATTALAGPVAAAEDGIGTRVIGGGPVSVADHPWMVFLSDPHAYPDRPSNHQCGGALVAPTKVVTAAHCVDETRLGDLDVVGGRTDLRTDAGEVRKVVAIDPHEKVPGPPPPEGGQSYPGGDVAVLTLDRPMPYRTLPVATPEQAEELYRPGTPAQVLGWGVSSEEQLGAPPAESATPLLQEAQLPLVSDEACRDAALHGSPWPVAFHPEHYVCAGYEQGGVASSGGDSGGPLVVDGKLVGVTALAIPRGAELRLADVLTGYTRITTFHDHVAPHL</sequence>
<dbReference type="EMBL" id="JBGEHV010000024">
    <property type="protein sequence ID" value="MEY8040672.1"/>
    <property type="molecule type" value="Genomic_DNA"/>
</dbReference>
<dbReference type="Pfam" id="PF00089">
    <property type="entry name" value="Trypsin"/>
    <property type="match status" value="1"/>
</dbReference>
<evidence type="ECO:0000256" key="1">
    <source>
        <dbReference type="ARBA" id="ARBA00007664"/>
    </source>
</evidence>
<dbReference type="InterPro" id="IPR009003">
    <property type="entry name" value="Peptidase_S1_PA"/>
</dbReference>
<keyword evidence="2" id="KW-1015">Disulfide bond</keyword>
<dbReference type="InterPro" id="IPR001314">
    <property type="entry name" value="Peptidase_S1A"/>
</dbReference>
<dbReference type="PANTHER" id="PTHR24276:SF98">
    <property type="entry name" value="FI18310P1-RELATED"/>
    <property type="match status" value="1"/>
</dbReference>
<keyword evidence="4" id="KW-0732">Signal</keyword>
<evidence type="ECO:0000313" key="6">
    <source>
        <dbReference type="EMBL" id="MEY8040672.1"/>
    </source>
</evidence>
<name>A0ABV4CL23_9PSEU</name>
<keyword evidence="7" id="KW-1185">Reference proteome</keyword>
<feature type="signal peptide" evidence="4">
    <location>
        <begin position="1"/>
        <end position="22"/>
    </location>
</feature>
<dbReference type="InterPro" id="IPR050430">
    <property type="entry name" value="Peptidase_S1"/>
</dbReference>
<dbReference type="InterPro" id="IPR033116">
    <property type="entry name" value="TRYPSIN_SER"/>
</dbReference>
<feature type="domain" description="Peptidase S1" evidence="5">
    <location>
        <begin position="36"/>
        <end position="291"/>
    </location>
</feature>
<gene>
    <name evidence="6" type="ORF">AB8O55_14795</name>
</gene>
<dbReference type="EC" id="3.4.21.-" evidence="6"/>